<feature type="region of interest" description="Disordered" evidence="1">
    <location>
        <begin position="168"/>
        <end position="204"/>
    </location>
</feature>
<dbReference type="GO" id="GO:0005175">
    <property type="term" value="F:CD27 receptor binding"/>
    <property type="evidence" value="ECO:0007669"/>
    <property type="project" value="TreeGrafter"/>
</dbReference>
<dbReference type="PANTHER" id="PTHR14365:SF1">
    <property type="entry name" value="APOPTOSIS REGULATORY PROTEIN SIVA"/>
    <property type="match status" value="1"/>
</dbReference>
<dbReference type="InterPro" id="IPR022773">
    <property type="entry name" value="Siva"/>
</dbReference>
<proteinExistence type="predicted"/>
<accession>W7TIJ1</accession>
<evidence type="ECO:0000313" key="2">
    <source>
        <dbReference type="EMBL" id="EWM26835.1"/>
    </source>
</evidence>
<dbReference type="OrthoDB" id="2285447at2759"/>
<feature type="compositionally biased region" description="Low complexity" evidence="1">
    <location>
        <begin position="182"/>
        <end position="191"/>
    </location>
</feature>
<name>W7TIJ1_9STRA</name>
<protein>
    <submittedName>
        <fullName evidence="2">Siva</fullName>
    </submittedName>
</protein>
<dbReference type="PANTHER" id="PTHR14365">
    <property type="entry name" value="APOPTOSIS REGULATORY PROTEIN SIVA"/>
    <property type="match status" value="1"/>
</dbReference>
<dbReference type="Proteomes" id="UP000019335">
    <property type="component" value="Chromosome 8"/>
</dbReference>
<evidence type="ECO:0000313" key="3">
    <source>
        <dbReference type="Proteomes" id="UP000019335"/>
    </source>
</evidence>
<sequence length="351" mass="38960">MFQPPSTWGWSRRDENAAPPPPSFAASTNVSCKFEDKTKGPRRQYPTTFANKGVSVGRKRQVLGALSSPAVSGHSEPEGNKHTEFVSARPWKQPCLQPCTQYTSNRIMSDTVIQEPLNPCGMEEDGGDDREECCIPSNLHHAASHVTPPTLAGQSRRQTAAYRKDDVLSHPSLTSPEGMSVQQQQRQNNENRWGDAPRLASDSQRCDVCLPPPRPDDPQRCFNYSLRQSRHPQEMAAIAQWAGGLHPRLGQPPPLLSWQKQESELLAEDRLERRQQEPMLVSPGRVQSVKEAATSTAGCWASVAQCRHCERGVCKTCLRHCEACQEPFCSICSTVDYGGAFERVLCIDCGH</sequence>
<feature type="region of interest" description="Disordered" evidence="1">
    <location>
        <begin position="1"/>
        <end position="48"/>
    </location>
</feature>
<reference evidence="2 3" key="1">
    <citation type="journal article" date="2014" name="Mol. Plant">
        <title>Chromosome Scale Genome Assembly and Transcriptome Profiling of Nannochloropsis gaditana in Nitrogen Depletion.</title>
        <authorList>
            <person name="Corteggiani Carpinelli E."/>
            <person name="Telatin A."/>
            <person name="Vitulo N."/>
            <person name="Forcato C."/>
            <person name="D'Angelo M."/>
            <person name="Schiavon R."/>
            <person name="Vezzi A."/>
            <person name="Giacometti G.M."/>
            <person name="Morosinotto T."/>
            <person name="Valle G."/>
        </authorList>
    </citation>
    <scope>NUCLEOTIDE SEQUENCE [LARGE SCALE GENOMIC DNA]</scope>
    <source>
        <strain evidence="2 3">B-31</strain>
    </source>
</reference>
<gene>
    <name evidence="2" type="ORF">Naga_100018g14</name>
</gene>
<keyword evidence="3" id="KW-1185">Reference proteome</keyword>
<dbReference type="EMBL" id="AZIL01000606">
    <property type="protein sequence ID" value="EWM26835.1"/>
    <property type="molecule type" value="Genomic_DNA"/>
</dbReference>
<organism evidence="2 3">
    <name type="scientific">Nannochloropsis gaditana</name>
    <dbReference type="NCBI Taxonomy" id="72520"/>
    <lineage>
        <taxon>Eukaryota</taxon>
        <taxon>Sar</taxon>
        <taxon>Stramenopiles</taxon>
        <taxon>Ochrophyta</taxon>
        <taxon>Eustigmatophyceae</taxon>
        <taxon>Eustigmatales</taxon>
        <taxon>Monodopsidaceae</taxon>
        <taxon>Nannochloropsis</taxon>
    </lineage>
</organism>
<dbReference type="Pfam" id="PF05458">
    <property type="entry name" value="Siva"/>
    <property type="match status" value="1"/>
</dbReference>
<evidence type="ECO:0000256" key="1">
    <source>
        <dbReference type="SAM" id="MobiDB-lite"/>
    </source>
</evidence>
<comment type="caution">
    <text evidence="2">The sequence shown here is derived from an EMBL/GenBank/DDBJ whole genome shotgun (WGS) entry which is preliminary data.</text>
</comment>
<feature type="compositionally biased region" description="Polar residues" evidence="1">
    <location>
        <begin position="171"/>
        <end position="181"/>
    </location>
</feature>
<dbReference type="AlphaFoldDB" id="W7TIJ1"/>